<proteinExistence type="predicted"/>
<dbReference type="PANTHER" id="PTHR36109">
    <property type="entry name" value="MEMBRANE PROTEIN-RELATED"/>
    <property type="match status" value="1"/>
</dbReference>
<name>A0A428JRR5_9BACT</name>
<evidence type="ECO:0000256" key="1">
    <source>
        <dbReference type="SAM" id="MobiDB-lite"/>
    </source>
</evidence>
<dbReference type="InterPro" id="IPR052948">
    <property type="entry name" value="Low_temp-induced_all0457"/>
</dbReference>
<dbReference type="PANTHER" id="PTHR36109:SF2">
    <property type="entry name" value="MEMBRANE PROTEIN"/>
    <property type="match status" value="1"/>
</dbReference>
<protein>
    <recommendedName>
        <fullName evidence="4">General stress protein 17M-like domain-containing protein</fullName>
    </recommendedName>
</protein>
<reference evidence="2 3" key="1">
    <citation type="submission" date="2018-12" db="EMBL/GenBank/DDBJ databases">
        <authorList>
            <person name="Feng G."/>
            <person name="Zhu H."/>
        </authorList>
    </citation>
    <scope>NUCLEOTIDE SEQUENCE [LARGE SCALE GENOMIC DNA]</scope>
    <source>
        <strain evidence="2 3">9PBR-2</strain>
    </source>
</reference>
<evidence type="ECO:0008006" key="4">
    <source>
        <dbReference type="Google" id="ProtNLM"/>
    </source>
</evidence>
<gene>
    <name evidence="2" type="ORF">EI290_04310</name>
</gene>
<dbReference type="AlphaFoldDB" id="A0A428JRR5"/>
<accession>A0A428JRR5</accession>
<dbReference type="EMBL" id="RWIS01000002">
    <property type="protein sequence ID" value="RSK36340.1"/>
    <property type="molecule type" value="Genomic_DNA"/>
</dbReference>
<feature type="compositionally biased region" description="Low complexity" evidence="1">
    <location>
        <begin position="21"/>
        <end position="32"/>
    </location>
</feature>
<feature type="region of interest" description="Disordered" evidence="1">
    <location>
        <begin position="1"/>
        <end position="33"/>
    </location>
</feature>
<organism evidence="2 3">
    <name type="scientific">Hymenobacter metallilatus</name>
    <dbReference type="NCBI Taxonomy" id="2493666"/>
    <lineage>
        <taxon>Bacteria</taxon>
        <taxon>Pseudomonadati</taxon>
        <taxon>Bacteroidota</taxon>
        <taxon>Cytophagia</taxon>
        <taxon>Cytophagales</taxon>
        <taxon>Hymenobacteraceae</taxon>
        <taxon>Hymenobacter</taxon>
    </lineage>
</organism>
<evidence type="ECO:0000313" key="3">
    <source>
        <dbReference type="Proteomes" id="UP000280066"/>
    </source>
</evidence>
<evidence type="ECO:0000313" key="2">
    <source>
        <dbReference type="EMBL" id="RSK36340.1"/>
    </source>
</evidence>
<comment type="caution">
    <text evidence="2">The sequence shown here is derived from an EMBL/GenBank/DDBJ whole genome shotgun (WGS) entry which is preliminary data.</text>
</comment>
<sequence>MDATQNAAGDAARAVTGSNHTYGSGSNYTTGTFRDRASAERAYESLSSRGYSKDDVNLLMSDDTRKTHFGDHTPDTDLGDKAMEGAGVGSAIGGTAGAVIGAIAAIGTSVALPGLGLIIAGPIAAALAGAGAGGLTGGLVGALVGSGIPEEHAAEYESDVKNGNIVMGVRPRSEEDARYFEEEFRRHSGDKVRRY</sequence>
<dbReference type="OrthoDB" id="282393at2"/>
<keyword evidence="3" id="KW-1185">Reference proteome</keyword>
<dbReference type="Proteomes" id="UP000280066">
    <property type="component" value="Unassembled WGS sequence"/>
</dbReference>